<sequence>MRPCPPKPVPRIWGGSALGYGPGIGEVWLCEEPLLVKLLDPAEWLSVQVHPPHAYALRVEGKPGKYEAWYVLSPGEIVYGVKRPLSREEARRRAEEGRLEEVLRRVRVVPGQVVYLPAGVVHALGPGVRVYEVQTPSDLTYRLYDYGRPRELHLEKALEVALLEPTPIPPVRPEPVPGGERLLKTPHFALYRFPLRGGLTLRPEAPPHPHPPGGGGLASWGGPPAPRHLPPLSGGGGAPSGRGASLGGGARGRGFGPGPRPPLGGRLRSPPPWPRRRCAEGVRCLRGGRGPRLPRRPT</sequence>
<keyword evidence="4" id="KW-0413">Isomerase</keyword>
<name>A0ABN4IGD5_THEA5</name>
<evidence type="ECO:0000313" key="4">
    <source>
        <dbReference type="EMBL" id="ALJ90636.1"/>
    </source>
</evidence>
<accession>A0ABN4IGD5</accession>
<dbReference type="InterPro" id="IPR014710">
    <property type="entry name" value="RmlC-like_jellyroll"/>
</dbReference>
<proteinExistence type="predicted"/>
<feature type="region of interest" description="Disordered" evidence="3">
    <location>
        <begin position="201"/>
        <end position="279"/>
    </location>
</feature>
<gene>
    <name evidence="4" type="ORF">TO73_0782</name>
</gene>
<organism evidence="4 5">
    <name type="scientific">Thermus aquaticus (strain ATCC BAA-2747 / Y51MC23)</name>
    <dbReference type="NCBI Taxonomy" id="498848"/>
    <lineage>
        <taxon>Bacteria</taxon>
        <taxon>Thermotogati</taxon>
        <taxon>Deinococcota</taxon>
        <taxon>Deinococci</taxon>
        <taxon>Thermales</taxon>
        <taxon>Thermaceae</taxon>
        <taxon>Thermus</taxon>
    </lineage>
</organism>
<dbReference type="InterPro" id="IPR051804">
    <property type="entry name" value="Carb_Metab_Reg_Kinase/Isom"/>
</dbReference>
<evidence type="ECO:0000256" key="2">
    <source>
        <dbReference type="ARBA" id="ARBA00022833"/>
    </source>
</evidence>
<reference evidence="5" key="1">
    <citation type="journal article" date="2015" name="PLoS ONE">
        <title>Complete Genome Sequence of Thermus aquaticus Y51MC23.</title>
        <authorList>
            <person name="Brumm P.J."/>
            <person name="Monsma S."/>
            <person name="Keough B."/>
            <person name="Jasinovica S."/>
            <person name="Ferguson E."/>
            <person name="Schoenfeld T."/>
            <person name="Lodes M."/>
            <person name="Mead D.A."/>
        </authorList>
    </citation>
    <scope>NUCLEOTIDE SEQUENCE [LARGE SCALE GENOMIC DNA]</scope>
    <source>
        <strain evidence="5">BAA-2747 / Y51MC23</strain>
    </source>
</reference>
<dbReference type="PANTHER" id="PTHR42742">
    <property type="entry name" value="TRANSCRIPTIONAL REPRESSOR MPRA"/>
    <property type="match status" value="1"/>
</dbReference>
<feature type="compositionally biased region" description="Gly residues" evidence="3">
    <location>
        <begin position="233"/>
        <end position="257"/>
    </location>
</feature>
<dbReference type="Gene3D" id="2.60.120.10">
    <property type="entry name" value="Jelly Rolls"/>
    <property type="match status" value="1"/>
</dbReference>
<dbReference type="CDD" id="cd07010">
    <property type="entry name" value="cupin_PMI_type_I_N_bac"/>
    <property type="match status" value="1"/>
</dbReference>
<protein>
    <submittedName>
        <fullName evidence="4">Mannose-6 phosphate isomerase</fullName>
    </submittedName>
</protein>
<dbReference type="Proteomes" id="UP000058660">
    <property type="component" value="Chromosome"/>
</dbReference>
<keyword evidence="5" id="KW-1185">Reference proteome</keyword>
<evidence type="ECO:0000313" key="5">
    <source>
        <dbReference type="Proteomes" id="UP000058660"/>
    </source>
</evidence>
<keyword evidence="2" id="KW-0862">Zinc</keyword>
<dbReference type="GO" id="GO:0016853">
    <property type="term" value="F:isomerase activity"/>
    <property type="evidence" value="ECO:0007669"/>
    <property type="project" value="UniProtKB-KW"/>
</dbReference>
<keyword evidence="1" id="KW-0479">Metal-binding</keyword>
<evidence type="ECO:0000256" key="1">
    <source>
        <dbReference type="ARBA" id="ARBA00022723"/>
    </source>
</evidence>
<dbReference type="SUPFAM" id="SSF51182">
    <property type="entry name" value="RmlC-like cupins"/>
    <property type="match status" value="1"/>
</dbReference>
<evidence type="ECO:0000256" key="3">
    <source>
        <dbReference type="SAM" id="MobiDB-lite"/>
    </source>
</evidence>
<dbReference type="InterPro" id="IPR011051">
    <property type="entry name" value="RmlC_Cupin_sf"/>
</dbReference>
<dbReference type="PANTHER" id="PTHR42742:SF3">
    <property type="entry name" value="FRUCTOKINASE"/>
    <property type="match status" value="1"/>
</dbReference>
<dbReference type="EMBL" id="CP010822">
    <property type="protein sequence ID" value="ALJ90636.1"/>
    <property type="molecule type" value="Genomic_DNA"/>
</dbReference>